<dbReference type="STRING" id="45496.SAMN04488079_11625"/>
<dbReference type="AlphaFoldDB" id="A0A1I4AVE0"/>
<feature type="domain" description="STAS" evidence="1">
    <location>
        <begin position="1"/>
        <end position="101"/>
    </location>
</feature>
<dbReference type="InterPro" id="IPR058548">
    <property type="entry name" value="MlaB-like_STAS"/>
</dbReference>
<dbReference type="RefSeq" id="WP_091715149.1">
    <property type="nucleotide sequence ID" value="NZ_FOSH01000016.1"/>
</dbReference>
<dbReference type="Pfam" id="PF13466">
    <property type="entry name" value="STAS_2"/>
    <property type="match status" value="1"/>
</dbReference>
<reference evidence="3" key="1">
    <citation type="submission" date="2016-10" db="EMBL/GenBank/DDBJ databases">
        <authorList>
            <person name="Varghese N."/>
            <person name="Submissions S."/>
        </authorList>
    </citation>
    <scope>NUCLEOTIDE SEQUENCE [LARGE SCALE GENOMIC DNA]</scope>
    <source>
        <strain evidence="3">DSM 11578</strain>
    </source>
</reference>
<protein>
    <submittedName>
        <fullName evidence="2">STAS domain-containing protein</fullName>
    </submittedName>
</protein>
<dbReference type="InterPro" id="IPR002645">
    <property type="entry name" value="STAS_dom"/>
</dbReference>
<gene>
    <name evidence="2" type="ORF">SAMN04488079_11625</name>
</gene>
<accession>A0A1I4AVE0</accession>
<dbReference type="InterPro" id="IPR052746">
    <property type="entry name" value="MlaB_ABC_Transporter"/>
</dbReference>
<keyword evidence="3" id="KW-1185">Reference proteome</keyword>
<evidence type="ECO:0000313" key="3">
    <source>
        <dbReference type="Proteomes" id="UP000198924"/>
    </source>
</evidence>
<dbReference type="Proteomes" id="UP000198924">
    <property type="component" value="Unassembled WGS sequence"/>
</dbReference>
<evidence type="ECO:0000259" key="1">
    <source>
        <dbReference type="PROSITE" id="PS50801"/>
    </source>
</evidence>
<sequence length="101" mass="11115">MSELFAIKYDDHSKTFVVTGEMTLESAKLALVESKGVFDAVNDIEIDLQHVTQADSAGLALLVDWMRTAKKAKKPISFKHLPEQMDAIAKASGLDELLPLK</sequence>
<name>A0A1I4AVE0_9GAMM</name>
<dbReference type="PANTHER" id="PTHR35849:SF1">
    <property type="entry name" value="INTERMEMBRANE PHOSPHOLIPID TRANSPORT SYSTEM BINDING PROTEIN MLAB"/>
    <property type="match status" value="1"/>
</dbReference>
<dbReference type="SUPFAM" id="SSF52091">
    <property type="entry name" value="SpoIIaa-like"/>
    <property type="match status" value="1"/>
</dbReference>
<organism evidence="2 3">
    <name type="scientific">Methylophaga sulfidovorans</name>
    <dbReference type="NCBI Taxonomy" id="45496"/>
    <lineage>
        <taxon>Bacteria</taxon>
        <taxon>Pseudomonadati</taxon>
        <taxon>Pseudomonadota</taxon>
        <taxon>Gammaproteobacteria</taxon>
        <taxon>Thiotrichales</taxon>
        <taxon>Piscirickettsiaceae</taxon>
        <taxon>Methylophaga</taxon>
    </lineage>
</organism>
<evidence type="ECO:0000313" key="2">
    <source>
        <dbReference type="EMBL" id="SFK60384.1"/>
    </source>
</evidence>
<dbReference type="OrthoDB" id="5297990at2"/>
<dbReference type="PANTHER" id="PTHR35849">
    <property type="entry name" value="BLR2341 PROTEIN"/>
    <property type="match status" value="1"/>
</dbReference>
<dbReference type="InterPro" id="IPR036513">
    <property type="entry name" value="STAS_dom_sf"/>
</dbReference>
<dbReference type="EMBL" id="FOSH01000016">
    <property type="protein sequence ID" value="SFK60384.1"/>
    <property type="molecule type" value="Genomic_DNA"/>
</dbReference>
<proteinExistence type="predicted"/>
<dbReference type="Gene3D" id="3.30.750.24">
    <property type="entry name" value="STAS domain"/>
    <property type="match status" value="1"/>
</dbReference>
<dbReference type="PROSITE" id="PS50801">
    <property type="entry name" value="STAS"/>
    <property type="match status" value="1"/>
</dbReference>
<dbReference type="CDD" id="cd07043">
    <property type="entry name" value="STAS_anti-anti-sigma_factors"/>
    <property type="match status" value="1"/>
</dbReference>